<evidence type="ECO:0000256" key="1">
    <source>
        <dbReference type="SAM" id="MobiDB-lite"/>
    </source>
</evidence>
<feature type="chain" id="PRO_5009129203" description="Ribosome biogenesis protein NOP53" evidence="2">
    <location>
        <begin position="22"/>
        <end position="276"/>
    </location>
</feature>
<feature type="region of interest" description="Disordered" evidence="1">
    <location>
        <begin position="25"/>
        <end position="65"/>
    </location>
</feature>
<feature type="compositionally biased region" description="Basic residues" evidence="1">
    <location>
        <begin position="40"/>
        <end position="51"/>
    </location>
</feature>
<keyword evidence="4" id="KW-1185">Reference proteome</keyword>
<accession>A0A1E3HKF1</accession>
<dbReference type="RefSeq" id="XP_018992188.1">
    <property type="nucleotide sequence ID" value="XM_019139697.1"/>
</dbReference>
<dbReference type="AlphaFoldDB" id="A0A1E3HKF1"/>
<feature type="compositionally biased region" description="Low complexity" evidence="1">
    <location>
        <begin position="188"/>
        <end position="197"/>
    </location>
</feature>
<feature type="compositionally biased region" description="Basic and acidic residues" evidence="1">
    <location>
        <begin position="212"/>
        <end position="245"/>
    </location>
</feature>
<feature type="compositionally biased region" description="Low complexity" evidence="1">
    <location>
        <begin position="252"/>
        <end position="269"/>
    </location>
</feature>
<feature type="region of interest" description="Disordered" evidence="1">
    <location>
        <begin position="167"/>
        <end position="276"/>
    </location>
</feature>
<comment type="caution">
    <text evidence="3">The sequence shown here is derived from an EMBL/GenBank/DDBJ whole genome shotgun (WGS) entry which is preliminary data.</text>
</comment>
<protein>
    <recommendedName>
        <fullName evidence="5">Ribosome biogenesis protein NOP53</fullName>
    </recommendedName>
</protein>
<dbReference type="GeneID" id="30156723"/>
<organism evidence="3 4">
    <name type="scientific">Cryptococcus amylolentus CBS 6039</name>
    <dbReference type="NCBI Taxonomy" id="1295533"/>
    <lineage>
        <taxon>Eukaryota</taxon>
        <taxon>Fungi</taxon>
        <taxon>Dikarya</taxon>
        <taxon>Basidiomycota</taxon>
        <taxon>Agaricomycotina</taxon>
        <taxon>Tremellomycetes</taxon>
        <taxon>Tremellales</taxon>
        <taxon>Cryptococcaceae</taxon>
        <taxon>Cryptococcus</taxon>
    </lineage>
</organism>
<feature type="signal peptide" evidence="2">
    <location>
        <begin position="1"/>
        <end position="21"/>
    </location>
</feature>
<evidence type="ECO:0000256" key="2">
    <source>
        <dbReference type="SAM" id="SignalP"/>
    </source>
</evidence>
<sequence>MPYIPTETLVGGALLLVLVLAASLYPSSNTPPNTDSQSTKSKKKKPKKKTKPASAKDVQDVKPQAQAQAVQIEQVEPKAERKKLLAEKLLPKERKTRVDDMLAPEDRPAPISRVMRVAPNESKDQAVHDPEFPPLGPPVKVAKYEEDYASSVSGDEVVPEVKLPKKAANDGWESVASKKKKPLSVNISSSSAQQSTALPLPISTKGQKKNAKKAELKKAQREAEEMDRVRRLASHKKDLERERINEIYSTNKSQSARSKTASAKATVTSNGHLIWD</sequence>
<dbReference type="EMBL" id="AWGJ01000008">
    <property type="protein sequence ID" value="ODN76814.1"/>
    <property type="molecule type" value="Genomic_DNA"/>
</dbReference>
<proteinExistence type="predicted"/>
<keyword evidence="2" id="KW-0732">Signal</keyword>
<dbReference type="OrthoDB" id="2564465at2759"/>
<reference evidence="3 4" key="1">
    <citation type="submission" date="2016-06" db="EMBL/GenBank/DDBJ databases">
        <title>Evolution of pathogenesis and genome organization in the Tremellales.</title>
        <authorList>
            <person name="Cuomo C."/>
            <person name="Litvintseva A."/>
            <person name="Heitman J."/>
            <person name="Chen Y."/>
            <person name="Sun S."/>
            <person name="Springer D."/>
            <person name="Dromer F."/>
            <person name="Young S."/>
            <person name="Zeng Q."/>
            <person name="Chapman S."/>
            <person name="Gujja S."/>
            <person name="Saif S."/>
            <person name="Birren B."/>
        </authorList>
    </citation>
    <scope>NUCLEOTIDE SEQUENCE [LARGE SCALE GENOMIC DNA]</scope>
    <source>
        <strain evidence="3 4">CBS 6039</strain>
    </source>
</reference>
<dbReference type="Proteomes" id="UP000094065">
    <property type="component" value="Unassembled WGS sequence"/>
</dbReference>
<evidence type="ECO:0000313" key="3">
    <source>
        <dbReference type="EMBL" id="ODN76814.1"/>
    </source>
</evidence>
<feature type="compositionally biased region" description="Polar residues" evidence="1">
    <location>
        <begin position="25"/>
        <end position="38"/>
    </location>
</feature>
<evidence type="ECO:0000313" key="4">
    <source>
        <dbReference type="Proteomes" id="UP000094065"/>
    </source>
</evidence>
<name>A0A1E3HKF1_9TREE</name>
<gene>
    <name evidence="3" type="ORF">L202_05414</name>
</gene>
<evidence type="ECO:0008006" key="5">
    <source>
        <dbReference type="Google" id="ProtNLM"/>
    </source>
</evidence>